<evidence type="ECO:0000313" key="1">
    <source>
        <dbReference type="EMBL" id="KAK3716389.1"/>
    </source>
</evidence>
<sequence length="284" mass="30980">MTSSKTGLNTNPGSQRVIAANEQVTGPPGAEMLRRSGIGQTSSSDSLEVMDNACGGGILTSEFVKLAAERGVAVKRILASDHDENMVSYTTRRKEESAWENVEVKQIDQQFVPLPDGSFSHVFNNFGVFFCPNDEAALSETHRVLRPNGTAGFTSWKTIAWWPAVAMPAIDAFIPEAPKLPPPGTVFPVQGWSDPAAISGKLEKAGFTGVQVSEYAFTPDAVAEDFAEATAVLVKVVTKRFWSEKENQKYGDQIEPALLRYLQENFPNRKWNGQMVALIALGKK</sequence>
<dbReference type="Proteomes" id="UP001281147">
    <property type="component" value="Unassembled WGS sequence"/>
</dbReference>
<dbReference type="EMBL" id="JAUTXU010000043">
    <property type="protein sequence ID" value="KAK3716389.1"/>
    <property type="molecule type" value="Genomic_DNA"/>
</dbReference>
<protein>
    <submittedName>
        <fullName evidence="1">Uncharacterized protein</fullName>
    </submittedName>
</protein>
<keyword evidence="2" id="KW-1185">Reference proteome</keyword>
<gene>
    <name evidence="1" type="ORF">LTR37_006539</name>
</gene>
<name>A0ACC3NHV4_9PEZI</name>
<accession>A0ACC3NHV4</accession>
<organism evidence="1 2">
    <name type="scientific">Vermiconidia calcicola</name>
    <dbReference type="NCBI Taxonomy" id="1690605"/>
    <lineage>
        <taxon>Eukaryota</taxon>
        <taxon>Fungi</taxon>
        <taxon>Dikarya</taxon>
        <taxon>Ascomycota</taxon>
        <taxon>Pezizomycotina</taxon>
        <taxon>Dothideomycetes</taxon>
        <taxon>Dothideomycetidae</taxon>
        <taxon>Mycosphaerellales</taxon>
        <taxon>Extremaceae</taxon>
        <taxon>Vermiconidia</taxon>
    </lineage>
</organism>
<comment type="caution">
    <text evidence="1">The sequence shown here is derived from an EMBL/GenBank/DDBJ whole genome shotgun (WGS) entry which is preliminary data.</text>
</comment>
<proteinExistence type="predicted"/>
<reference evidence="1" key="1">
    <citation type="submission" date="2023-07" db="EMBL/GenBank/DDBJ databases">
        <title>Black Yeasts Isolated from many extreme environments.</title>
        <authorList>
            <person name="Coleine C."/>
            <person name="Stajich J.E."/>
            <person name="Selbmann L."/>
        </authorList>
    </citation>
    <scope>NUCLEOTIDE SEQUENCE</scope>
    <source>
        <strain evidence="1">CCFEE 5714</strain>
    </source>
</reference>
<evidence type="ECO:0000313" key="2">
    <source>
        <dbReference type="Proteomes" id="UP001281147"/>
    </source>
</evidence>